<accession>A0A250VJ71</accession>
<sequence length="106" mass="12094">MPRWAVLQAEGQAEAFRYTVHRELEGTEAEALAAMLHIVNTFKEAFTSAGRQRQRRRVFRVSERSYFVRVENRMSNEEAHFTLAELIADTHDDDLPDTVGGLVEGS</sequence>
<evidence type="ECO:0000313" key="2">
    <source>
        <dbReference type="Proteomes" id="UP000217446"/>
    </source>
</evidence>
<name>A0A250VJ71_STROL</name>
<dbReference type="AlphaFoldDB" id="A0A250VJ71"/>
<evidence type="ECO:0000313" key="1">
    <source>
        <dbReference type="EMBL" id="GAX54225.1"/>
    </source>
</evidence>
<proteinExistence type="predicted"/>
<dbReference type="STRING" id="1963.AQJ27_33700"/>
<dbReference type="Proteomes" id="UP000217446">
    <property type="component" value="Unassembled WGS sequence"/>
</dbReference>
<dbReference type="EMBL" id="BDQI01000013">
    <property type="protein sequence ID" value="GAX54225.1"/>
    <property type="molecule type" value="Genomic_DNA"/>
</dbReference>
<comment type="caution">
    <text evidence="1">The sequence shown here is derived from an EMBL/GenBank/DDBJ whole genome shotgun (WGS) entry which is preliminary data.</text>
</comment>
<gene>
    <name evidence="1" type="ORF">SO3561_05764</name>
</gene>
<protein>
    <submittedName>
        <fullName evidence="1">Uncharacterized protein</fullName>
    </submittedName>
</protein>
<organism evidence="1 2">
    <name type="scientific">Streptomyces olivochromogenes</name>
    <dbReference type="NCBI Taxonomy" id="1963"/>
    <lineage>
        <taxon>Bacteria</taxon>
        <taxon>Bacillati</taxon>
        <taxon>Actinomycetota</taxon>
        <taxon>Actinomycetes</taxon>
        <taxon>Kitasatosporales</taxon>
        <taxon>Streptomycetaceae</taxon>
        <taxon>Streptomyces</taxon>
    </lineage>
</organism>
<reference evidence="2" key="1">
    <citation type="submission" date="2017-05" db="EMBL/GenBank/DDBJ databases">
        <title>Streptomyces olivochromogenes NBRC 3561 whole genome shotgun sequence.</title>
        <authorList>
            <person name="Dohra H."/>
            <person name="Kodani S."/>
        </authorList>
    </citation>
    <scope>NUCLEOTIDE SEQUENCE [LARGE SCALE GENOMIC DNA]</scope>
    <source>
        <strain evidence="2">NBRC 3561</strain>
    </source>
</reference>
<keyword evidence="2" id="KW-1185">Reference proteome</keyword>
<dbReference type="RefSeq" id="WP_067376902.1">
    <property type="nucleotide sequence ID" value="NZ_BDQI01000013.1"/>
</dbReference>